<dbReference type="PROSITE" id="PS51061">
    <property type="entry name" value="R3H"/>
    <property type="match status" value="1"/>
</dbReference>
<dbReference type="InterPro" id="IPR039247">
    <property type="entry name" value="KhpB"/>
</dbReference>
<evidence type="ECO:0000256" key="2">
    <source>
        <dbReference type="ARBA" id="ARBA00022884"/>
    </source>
</evidence>
<dbReference type="GO" id="GO:0003723">
    <property type="term" value="F:RNA binding"/>
    <property type="evidence" value="ECO:0007669"/>
    <property type="project" value="UniProtKB-UniRule"/>
</dbReference>
<evidence type="ECO:0000256" key="7">
    <source>
        <dbReference type="SAM" id="MobiDB-lite"/>
    </source>
</evidence>
<dbReference type="SUPFAM" id="SSF82708">
    <property type="entry name" value="R3H domain"/>
    <property type="match status" value="1"/>
</dbReference>
<feature type="compositionally biased region" description="Basic and acidic residues" evidence="7">
    <location>
        <begin position="153"/>
        <end position="170"/>
    </location>
</feature>
<dbReference type="PANTHER" id="PTHR35800:SF1">
    <property type="entry name" value="RNA-BINDING PROTEIN KHPB"/>
    <property type="match status" value="1"/>
</dbReference>
<dbReference type="InterPro" id="IPR036867">
    <property type="entry name" value="R3H_dom_sf"/>
</dbReference>
<dbReference type="RefSeq" id="WP_183683401.1">
    <property type="nucleotide sequence ID" value="NZ_JACHHH010000004.1"/>
</dbReference>
<dbReference type="InterPro" id="IPR038008">
    <property type="entry name" value="Jag_KH"/>
</dbReference>
<dbReference type="Proteomes" id="UP000522163">
    <property type="component" value="Unassembled WGS sequence"/>
</dbReference>
<keyword evidence="4 6" id="KW-0143">Chaperone</keyword>
<dbReference type="PANTHER" id="PTHR35800">
    <property type="entry name" value="PROTEIN JAG"/>
    <property type="match status" value="1"/>
</dbReference>
<dbReference type="SMART" id="SM01245">
    <property type="entry name" value="Jag_N"/>
    <property type="match status" value="1"/>
</dbReference>
<dbReference type="Pfam" id="PF14804">
    <property type="entry name" value="Jag_N"/>
    <property type="match status" value="1"/>
</dbReference>
<evidence type="ECO:0000256" key="6">
    <source>
        <dbReference type="HAMAP-Rule" id="MF_00867"/>
    </source>
</evidence>
<protein>
    <recommendedName>
        <fullName evidence="6">RNA-binding protein KhpB</fullName>
    </recommendedName>
    <alternativeName>
        <fullName evidence="6">RNA-binding protein EloR</fullName>
    </alternativeName>
</protein>
<dbReference type="InterPro" id="IPR015946">
    <property type="entry name" value="KH_dom-like_a/b"/>
</dbReference>
<comment type="function">
    <text evidence="6">A probable RNA chaperone. Forms a complex with KhpA which binds to cellular RNA and controls its expression. Plays a role in peptidoglycan (PG) homeostasis and cell length regulation.</text>
</comment>
<comment type="caution">
    <text evidence="9">The sequence shown here is derived from an EMBL/GenBank/DDBJ whole genome shotgun (WGS) entry which is preliminary data.</text>
</comment>
<gene>
    <name evidence="6" type="primary">khpB</name>
    <name evidence="6" type="synonym">eloR</name>
    <name evidence="9" type="ORF">HNQ46_000920</name>
</gene>
<dbReference type="EMBL" id="JACHHH010000004">
    <property type="protein sequence ID" value="MBB6040948.1"/>
    <property type="molecule type" value="Genomic_DNA"/>
</dbReference>
<keyword evidence="3 6" id="KW-0133">Cell shape</keyword>
<keyword evidence="2 6" id="KW-0694">RNA-binding</keyword>
<dbReference type="InterPro" id="IPR001374">
    <property type="entry name" value="R3H_dom"/>
</dbReference>
<dbReference type="Gene3D" id="3.30.300.20">
    <property type="match status" value="1"/>
</dbReference>
<comment type="caution">
    <text evidence="6">Lacks conserved residue(s) required for the propagation of feature annotation.</text>
</comment>
<dbReference type="CDD" id="cd02644">
    <property type="entry name" value="R3H_jag"/>
    <property type="match status" value="1"/>
</dbReference>
<feature type="compositionally biased region" description="Basic and acidic residues" evidence="7">
    <location>
        <begin position="345"/>
        <end position="361"/>
    </location>
</feature>
<proteinExistence type="inferred from homology"/>
<dbReference type="InterPro" id="IPR034079">
    <property type="entry name" value="R3H_KhpB"/>
</dbReference>
<feature type="domain" description="R3H" evidence="8">
    <location>
        <begin position="264"/>
        <end position="330"/>
    </location>
</feature>
<keyword evidence="1 6" id="KW-0963">Cytoplasm</keyword>
<dbReference type="SMART" id="SM00393">
    <property type="entry name" value="R3H"/>
    <property type="match status" value="1"/>
</dbReference>
<evidence type="ECO:0000313" key="10">
    <source>
        <dbReference type="Proteomes" id="UP000522163"/>
    </source>
</evidence>
<sequence>MDKFRVSAKTVEEAITKATISLGCTSDRISYNVIVQGSNGLFGIGAKPWIIEAWEKDEAEIAKDKAAAEKPVAVEKATFEKKEAEGKRESSSVDEKMQSSEKKEEKAYEENKTFSHNSSQEKREKKFEKREGFKGFSRGGYDPIPAPMSSAPVKREEKSFEGRSSEKRELTPLSEEEIAAVTKAALDFLNSVFQGMEMEVELQTEFRNSSNELYINLIGPDMGILIGKRGQTLDSLQYLCSLVVNKNHGDEYLRVKLDTEDYRKRREQTLRSLAKNIAYKVKKNRKSVHLEPMNPYERRIIHAALQSDSQVSTKSEGEDPFRHVVIFCKNGGKFQKDFRHKGNRMRRDERKEEKREEKGEA</sequence>
<dbReference type="HAMAP" id="MF_00867">
    <property type="entry name" value="KhpB"/>
    <property type="match status" value="1"/>
</dbReference>
<comment type="subcellular location">
    <subcellularLocation>
        <location evidence="6">Cytoplasm</location>
    </subcellularLocation>
</comment>
<dbReference type="InterPro" id="IPR038247">
    <property type="entry name" value="Jag_N_dom_sf"/>
</dbReference>
<evidence type="ECO:0000256" key="4">
    <source>
        <dbReference type="ARBA" id="ARBA00023186"/>
    </source>
</evidence>
<keyword evidence="5 6" id="KW-0961">Cell wall biogenesis/degradation</keyword>
<dbReference type="AlphaFoldDB" id="A0A7W9SF00"/>
<dbReference type="GO" id="GO:0005737">
    <property type="term" value="C:cytoplasm"/>
    <property type="evidence" value="ECO:0007669"/>
    <property type="project" value="UniProtKB-SubCell"/>
</dbReference>
<evidence type="ECO:0000256" key="5">
    <source>
        <dbReference type="ARBA" id="ARBA00023316"/>
    </source>
</evidence>
<reference evidence="9 10" key="1">
    <citation type="submission" date="2020-08" db="EMBL/GenBank/DDBJ databases">
        <title>Genomic Encyclopedia of Type Strains, Phase IV (KMG-IV): sequencing the most valuable type-strain genomes for metagenomic binning, comparative biology and taxonomic classification.</title>
        <authorList>
            <person name="Goeker M."/>
        </authorList>
    </citation>
    <scope>NUCLEOTIDE SEQUENCE [LARGE SCALE GENOMIC DNA]</scope>
    <source>
        <strain evidence="9 10">DSM 17245</strain>
    </source>
</reference>
<evidence type="ECO:0000259" key="8">
    <source>
        <dbReference type="PROSITE" id="PS51061"/>
    </source>
</evidence>
<dbReference type="InterPro" id="IPR032782">
    <property type="entry name" value="KhpB_N"/>
</dbReference>
<name>A0A7W9SF00_9FIRM</name>
<dbReference type="GO" id="GO:0071555">
    <property type="term" value="P:cell wall organization"/>
    <property type="evidence" value="ECO:0007669"/>
    <property type="project" value="UniProtKB-KW"/>
</dbReference>
<feature type="compositionally biased region" description="Basic and acidic residues" evidence="7">
    <location>
        <begin position="77"/>
        <end position="133"/>
    </location>
</feature>
<dbReference type="Gene3D" id="3.30.30.80">
    <property type="entry name" value="probable RNA-binding protein from clostridium symbiosum atcc 14940"/>
    <property type="match status" value="1"/>
</dbReference>
<dbReference type="GO" id="GO:0008360">
    <property type="term" value="P:regulation of cell shape"/>
    <property type="evidence" value="ECO:0007669"/>
    <property type="project" value="UniProtKB-KW"/>
</dbReference>
<dbReference type="CDD" id="cd02414">
    <property type="entry name" value="KH-II_Jag"/>
    <property type="match status" value="1"/>
</dbReference>
<comment type="domain">
    <text evidence="6">Has an N-terminal Jag-N domain and 2 RNA-binding domains (KH and R3H).</text>
</comment>
<dbReference type="Gene3D" id="3.30.1370.50">
    <property type="entry name" value="R3H-like domain"/>
    <property type="match status" value="1"/>
</dbReference>
<comment type="subunit">
    <text evidence="6">Forms a complex with KhpA.</text>
</comment>
<dbReference type="GeneID" id="85014473"/>
<dbReference type="GO" id="GO:0009252">
    <property type="term" value="P:peptidoglycan biosynthetic process"/>
    <property type="evidence" value="ECO:0007669"/>
    <property type="project" value="UniProtKB-UniRule"/>
</dbReference>
<evidence type="ECO:0000313" key="9">
    <source>
        <dbReference type="EMBL" id="MBB6040948.1"/>
    </source>
</evidence>
<dbReference type="Pfam" id="PF01424">
    <property type="entry name" value="R3H"/>
    <property type="match status" value="1"/>
</dbReference>
<feature type="region of interest" description="Disordered" evidence="7">
    <location>
        <begin position="337"/>
        <end position="361"/>
    </location>
</feature>
<comment type="similarity">
    <text evidence="6">Belongs to the KhpB RNA-binding protein family.</text>
</comment>
<dbReference type="Pfam" id="PF13083">
    <property type="entry name" value="KH_KhpA-B"/>
    <property type="match status" value="1"/>
</dbReference>
<feature type="region of interest" description="Disordered" evidence="7">
    <location>
        <begin position="72"/>
        <end position="172"/>
    </location>
</feature>
<evidence type="ECO:0000256" key="3">
    <source>
        <dbReference type="ARBA" id="ARBA00022960"/>
    </source>
</evidence>
<organism evidence="9 10">
    <name type="scientific">Oribacterium sinus</name>
    <dbReference type="NCBI Taxonomy" id="237576"/>
    <lineage>
        <taxon>Bacteria</taxon>
        <taxon>Bacillati</taxon>
        <taxon>Bacillota</taxon>
        <taxon>Clostridia</taxon>
        <taxon>Lachnospirales</taxon>
        <taxon>Lachnospiraceae</taxon>
        <taxon>Oribacterium</taxon>
    </lineage>
</organism>
<accession>A0A7W9SF00</accession>
<dbReference type="NCBIfam" id="NF041568">
    <property type="entry name" value="Jag_EloR"/>
    <property type="match status" value="1"/>
</dbReference>
<evidence type="ECO:0000256" key="1">
    <source>
        <dbReference type="ARBA" id="ARBA00022490"/>
    </source>
</evidence>